<reference evidence="1 2" key="1">
    <citation type="submission" date="2016-06" db="EMBL/GenBank/DDBJ databases">
        <authorList>
            <person name="Kjaerup R.B."/>
            <person name="Dalgaard T.S."/>
            <person name="Juul-Madsen H.R."/>
        </authorList>
    </citation>
    <scope>NUCLEOTIDE SEQUENCE [LARGE SCALE GENOMIC DNA]</scope>
    <source>
        <strain evidence="1 2">1245139.5</strain>
    </source>
</reference>
<dbReference type="PANTHER" id="PTHR42923">
    <property type="entry name" value="PROTOPORPHYRINOGEN OXIDASE"/>
    <property type="match status" value="1"/>
</dbReference>
<name>A0A1A3N4F9_MYCAS</name>
<keyword evidence="2" id="KW-1185">Reference proteome</keyword>
<dbReference type="AlphaFoldDB" id="A0A1A3N4F9"/>
<comment type="caution">
    <text evidence="1">The sequence shown here is derived from an EMBL/GenBank/DDBJ whole genome shotgun (WGS) entry which is preliminary data.</text>
</comment>
<evidence type="ECO:0000313" key="2">
    <source>
        <dbReference type="Proteomes" id="UP000093629"/>
    </source>
</evidence>
<dbReference type="Pfam" id="PF13450">
    <property type="entry name" value="NAD_binding_8"/>
    <property type="match status" value="1"/>
</dbReference>
<proteinExistence type="predicted"/>
<organism evidence="1 2">
    <name type="scientific">Mycobacterium asiaticum</name>
    <dbReference type="NCBI Taxonomy" id="1790"/>
    <lineage>
        <taxon>Bacteria</taxon>
        <taxon>Bacillati</taxon>
        <taxon>Actinomycetota</taxon>
        <taxon>Actinomycetes</taxon>
        <taxon>Mycobacteriales</taxon>
        <taxon>Mycobacteriaceae</taxon>
        <taxon>Mycobacterium</taxon>
    </lineage>
</organism>
<protein>
    <recommendedName>
        <fullName evidence="3">Protoporphyrinogen oxidase</fullName>
    </recommendedName>
</protein>
<dbReference type="GO" id="GO:0016491">
    <property type="term" value="F:oxidoreductase activity"/>
    <property type="evidence" value="ECO:0007669"/>
    <property type="project" value="TreeGrafter"/>
</dbReference>
<evidence type="ECO:0008006" key="3">
    <source>
        <dbReference type="Google" id="ProtNLM"/>
    </source>
</evidence>
<evidence type="ECO:0000313" key="1">
    <source>
        <dbReference type="EMBL" id="OBK16230.1"/>
    </source>
</evidence>
<gene>
    <name evidence="1" type="ORF">A5636_03815</name>
</gene>
<dbReference type="EMBL" id="LZLQ01000068">
    <property type="protein sequence ID" value="OBK16230.1"/>
    <property type="molecule type" value="Genomic_DNA"/>
</dbReference>
<accession>A0A1A3N4F9</accession>
<sequence>MTHTYCVVGGGISGLTAAYRLRVDVGDDATIVLFDPAARLGGVLRTELVSGLPMDMGAEAFVQRRPEIPALLAELGLSDRQRTTTGLRPLIYSQGQVHPFPVETVVGIPSSAASLAGLVDEATLGAAARSPMVAADPA</sequence>
<dbReference type="Gene3D" id="3.50.50.60">
    <property type="entry name" value="FAD/NAD(P)-binding domain"/>
    <property type="match status" value="1"/>
</dbReference>
<dbReference type="InterPro" id="IPR036188">
    <property type="entry name" value="FAD/NAD-bd_sf"/>
</dbReference>
<dbReference type="Proteomes" id="UP000093629">
    <property type="component" value="Unassembled WGS sequence"/>
</dbReference>
<dbReference type="SUPFAM" id="SSF51905">
    <property type="entry name" value="FAD/NAD(P)-binding domain"/>
    <property type="match status" value="1"/>
</dbReference>
<dbReference type="InterPro" id="IPR050464">
    <property type="entry name" value="Zeta_carotene_desat/Oxidored"/>
</dbReference>
<dbReference type="OrthoDB" id="4496419at2"/>
<dbReference type="PANTHER" id="PTHR42923:SF3">
    <property type="entry name" value="PROTOPORPHYRINOGEN OXIDASE"/>
    <property type="match status" value="1"/>
</dbReference>